<dbReference type="Pfam" id="PF00126">
    <property type="entry name" value="HTH_1"/>
    <property type="match status" value="1"/>
</dbReference>
<dbReference type="KEGG" id="dbk:DGMP_30940"/>
<dbReference type="PANTHER" id="PTHR30432">
    <property type="entry name" value="TRANSCRIPTIONAL REGULATOR MODE"/>
    <property type="match status" value="1"/>
</dbReference>
<dbReference type="EMBL" id="AP024086">
    <property type="protein sequence ID" value="BCL62401.1"/>
    <property type="molecule type" value="Genomic_DNA"/>
</dbReference>
<proteinExistence type="predicted"/>
<sequence length="97" mass="10682">MERDGATFLGTGRVVLLERIREHGSISRAARSMKMSYKHAWDLVDSMNRKSPDPLVITSKGGKGGGGARLTAAGEREVAAFWELQERFSAFLQAETK</sequence>
<dbReference type="AlphaFoldDB" id="A0A8D5FKS0"/>
<evidence type="ECO:0000259" key="1">
    <source>
        <dbReference type="Pfam" id="PF00126"/>
    </source>
</evidence>
<accession>A0A8D5FKS0</accession>
<evidence type="ECO:0000313" key="2">
    <source>
        <dbReference type="EMBL" id="BCL62401.1"/>
    </source>
</evidence>
<organism evidence="2 3">
    <name type="scientific">Desulfomarina profundi</name>
    <dbReference type="NCBI Taxonomy" id="2772557"/>
    <lineage>
        <taxon>Bacteria</taxon>
        <taxon>Pseudomonadati</taxon>
        <taxon>Thermodesulfobacteriota</taxon>
        <taxon>Desulfobulbia</taxon>
        <taxon>Desulfobulbales</taxon>
        <taxon>Desulfobulbaceae</taxon>
        <taxon>Desulfomarina</taxon>
    </lineage>
</organism>
<protein>
    <recommendedName>
        <fullName evidence="1">HTH lysR-type domain-containing protein</fullName>
    </recommendedName>
</protein>
<feature type="domain" description="HTH lysR-type" evidence="1">
    <location>
        <begin position="15"/>
        <end position="75"/>
    </location>
</feature>
<dbReference type="Proteomes" id="UP000826725">
    <property type="component" value="Chromosome"/>
</dbReference>
<dbReference type="InterPro" id="IPR051815">
    <property type="entry name" value="Molybdate_resp_trans_reg"/>
</dbReference>
<keyword evidence="3" id="KW-1185">Reference proteome</keyword>
<dbReference type="InterPro" id="IPR000847">
    <property type="entry name" value="LysR_HTH_N"/>
</dbReference>
<dbReference type="PANTHER" id="PTHR30432:SF1">
    <property type="entry name" value="DNA-BINDING TRANSCRIPTIONAL DUAL REGULATOR MODE"/>
    <property type="match status" value="1"/>
</dbReference>
<gene>
    <name evidence="2" type="ORF">DGMP_30940</name>
</gene>
<name>A0A8D5FKS0_9BACT</name>
<reference evidence="2" key="1">
    <citation type="submission" date="2020-09" db="EMBL/GenBank/DDBJ databases">
        <title>Desulfogranum mesoprofundum gen. nov., sp. nov., a novel mesophilic, sulfate-reducing chemolithoautotroph isolated from a deep-sea hydrothermal vent chimney in the Suiyo Seamount.</title>
        <authorList>
            <person name="Hashimoto Y."/>
            <person name="Nakagawa S."/>
        </authorList>
    </citation>
    <scope>NUCLEOTIDE SEQUENCE</scope>
    <source>
        <strain evidence="2">KT2</strain>
    </source>
</reference>
<dbReference type="GO" id="GO:0003700">
    <property type="term" value="F:DNA-binding transcription factor activity"/>
    <property type="evidence" value="ECO:0007669"/>
    <property type="project" value="InterPro"/>
</dbReference>
<evidence type="ECO:0000313" key="3">
    <source>
        <dbReference type="Proteomes" id="UP000826725"/>
    </source>
</evidence>